<dbReference type="Proteomes" id="UP000646827">
    <property type="component" value="Unassembled WGS sequence"/>
</dbReference>
<accession>A0A8H7S791</accession>
<feature type="non-terminal residue" evidence="1">
    <location>
        <position position="1"/>
    </location>
</feature>
<dbReference type="EMBL" id="JAEPRB010000049">
    <property type="protein sequence ID" value="KAG2224059.1"/>
    <property type="molecule type" value="Genomic_DNA"/>
</dbReference>
<evidence type="ECO:0000313" key="2">
    <source>
        <dbReference type="Proteomes" id="UP000646827"/>
    </source>
</evidence>
<sequence length="315" mass="36240">RSLCSGLDGDDKSETWLLAHVWTMVDHVFDNLPLSVVRIVESPQVWRRVQERIKEESRRERGLPYIHILLILHDQDRPHIPTDYDRFVSAEIPNSVTHPQLYQTVISCMIHGPCGDAGRNAPCMKDGRYSQHYPKPFNAETRISREEKLERKKMGRRLDLILRKKKLELGAGEAGRRTNDNDSKLIRERDLKLPKALKDMIMCFKTEAGVDDVQGLEVVGLLQYGLKMSSIIMDIPVNYVHRVTRTKNVVVPSDWNNLPDFRKVLFMALSIKEIVSRTVELLQSKLGNDNDGLSKVMEPPEVDSYQLPQIFDSQE</sequence>
<keyword evidence="2" id="KW-1185">Reference proteome</keyword>
<evidence type="ECO:0000313" key="1">
    <source>
        <dbReference type="EMBL" id="KAG2224059.1"/>
    </source>
</evidence>
<proteinExistence type="predicted"/>
<protein>
    <submittedName>
        <fullName evidence="1">Uncharacterized protein</fullName>
    </submittedName>
</protein>
<gene>
    <name evidence="1" type="ORF">INT45_004940</name>
</gene>
<comment type="caution">
    <text evidence="1">The sequence shown here is derived from an EMBL/GenBank/DDBJ whole genome shotgun (WGS) entry which is preliminary data.</text>
</comment>
<dbReference type="AlphaFoldDB" id="A0A8H7S791"/>
<dbReference type="OrthoDB" id="2385582at2759"/>
<name>A0A8H7S791_9FUNG</name>
<organism evidence="1 2">
    <name type="scientific">Circinella minor</name>
    <dbReference type="NCBI Taxonomy" id="1195481"/>
    <lineage>
        <taxon>Eukaryota</taxon>
        <taxon>Fungi</taxon>
        <taxon>Fungi incertae sedis</taxon>
        <taxon>Mucoromycota</taxon>
        <taxon>Mucoromycotina</taxon>
        <taxon>Mucoromycetes</taxon>
        <taxon>Mucorales</taxon>
        <taxon>Lichtheimiaceae</taxon>
        <taxon>Circinella</taxon>
    </lineage>
</organism>
<reference evidence="1 2" key="1">
    <citation type="submission" date="2020-12" db="EMBL/GenBank/DDBJ databases">
        <title>Metabolic potential, ecology and presence of endohyphal bacteria is reflected in genomic diversity of Mucoromycotina.</title>
        <authorList>
            <person name="Muszewska A."/>
            <person name="Okrasinska A."/>
            <person name="Steczkiewicz K."/>
            <person name="Drgas O."/>
            <person name="Orlowska M."/>
            <person name="Perlinska-Lenart U."/>
            <person name="Aleksandrzak-Piekarczyk T."/>
            <person name="Szatraj K."/>
            <person name="Zielenkiewicz U."/>
            <person name="Pilsyk S."/>
            <person name="Malc E."/>
            <person name="Mieczkowski P."/>
            <person name="Kruszewska J.S."/>
            <person name="Biernat P."/>
            <person name="Pawlowska J."/>
        </authorList>
    </citation>
    <scope>NUCLEOTIDE SEQUENCE [LARGE SCALE GENOMIC DNA]</scope>
    <source>
        <strain evidence="1 2">CBS 142.35</strain>
    </source>
</reference>